<sequence length="567" mass="65096">MKSLQSEALIYAQNHFKIFPLKVNSKSEQVLKSWKEEAVDDIDQVTKWWNNNPLYNIGLKTGNGLVVIDVDCKNGKNGMEQLKPFLANFPKTRIAKTCNGGYHLYYKVNREVRNSIALMEGIDVRGDGGYVLAPPSVVDDKSYAWVNNLPIAEANDAVYDFLSKTKKDTTKSLDDCCLIQEGKRNDYLFKMACYLQKKGFHDESIRLCIAKENEKRCYPSLEMKEVNSICSSALNYDKGFIQTKREVEYGGRFTAKELLSSDIKEEQDIVEDMIPIGLTLIGAPQKTGKTFFGLQLADAIASGKKFLGKNVKQGTALYLAFEDHKNKIQKRLKTMKIEEKDNLVVDVLKSDNYFDLEKRIQKELEINKDLRVVVVDTFAKMRRNKDRDYDSEYSESTLYHELAFKYNLSIILITHVKKEIDPNHPFDSIYGSRGIIAGADSIIVLFKRNFLSKNRQLAIQGKDFPEEELTICQNEMCLFEIVENDFDEQIDENLSKVINFIVRNKVYEGSHETLCSKLSLKLRGKGLQILLTKNKDFLKDSFITYEILPRTNKARLMRLVYEGDEET</sequence>
<dbReference type="Gene3D" id="3.40.50.300">
    <property type="entry name" value="P-loop containing nucleotide triphosphate hydrolases"/>
    <property type="match status" value="1"/>
</dbReference>
<evidence type="ECO:0000259" key="2">
    <source>
        <dbReference type="SMART" id="SM00943"/>
    </source>
</evidence>
<name>A0A1Y4T2S9_9FIRM</name>
<dbReference type="InterPro" id="IPR027417">
    <property type="entry name" value="P-loop_NTPase"/>
</dbReference>
<protein>
    <recommendedName>
        <fullName evidence="5">DNA primase/polymerase bifunctional N-terminal domain-containing protein</fullName>
    </recommendedName>
</protein>
<evidence type="ECO:0000259" key="1">
    <source>
        <dbReference type="SMART" id="SM00942"/>
    </source>
</evidence>
<evidence type="ECO:0000313" key="3">
    <source>
        <dbReference type="EMBL" id="OUQ36424.1"/>
    </source>
</evidence>
<feature type="domain" description="DNA primase/polymerase bifunctional N-terminal" evidence="2">
    <location>
        <begin position="8"/>
        <end position="158"/>
    </location>
</feature>
<dbReference type="Pfam" id="PF13481">
    <property type="entry name" value="AAA_25"/>
    <property type="match status" value="1"/>
</dbReference>
<gene>
    <name evidence="3" type="ORF">B5E75_01110</name>
</gene>
<dbReference type="InterPro" id="IPR015330">
    <property type="entry name" value="DNA_primase/pol_bifunc_N"/>
</dbReference>
<dbReference type="OrthoDB" id="1649493at2"/>
<dbReference type="Proteomes" id="UP000195305">
    <property type="component" value="Unassembled WGS sequence"/>
</dbReference>
<dbReference type="RefSeq" id="WP_087356973.1">
    <property type="nucleotide sequence ID" value="NZ_NFLJ01000002.1"/>
</dbReference>
<dbReference type="CDD" id="cd04859">
    <property type="entry name" value="Prim_Pol"/>
    <property type="match status" value="1"/>
</dbReference>
<reference evidence="3 4" key="1">
    <citation type="journal article" date="2018" name="BMC Genomics">
        <title>Whole genome sequencing and function prediction of 133 gut anaerobes isolated from chicken caecum in pure cultures.</title>
        <authorList>
            <person name="Medvecky M."/>
            <person name="Cejkova D."/>
            <person name="Polansky O."/>
            <person name="Karasova D."/>
            <person name="Kubasova T."/>
            <person name="Cizek A."/>
            <person name="Rychlik I."/>
        </authorList>
    </citation>
    <scope>NUCLEOTIDE SEQUENCE [LARGE SCALE GENOMIC DNA]</scope>
    <source>
        <strain evidence="3 4">An13</strain>
    </source>
</reference>
<dbReference type="SMART" id="SM00943">
    <property type="entry name" value="Prim-Pol"/>
    <property type="match status" value="1"/>
</dbReference>
<evidence type="ECO:0008006" key="5">
    <source>
        <dbReference type="Google" id="ProtNLM"/>
    </source>
</evidence>
<dbReference type="SUPFAM" id="SSF52540">
    <property type="entry name" value="P-loop containing nucleoside triphosphate hydrolases"/>
    <property type="match status" value="1"/>
</dbReference>
<organism evidence="3 4">
    <name type="scientific">Massilimicrobiota timonensis</name>
    <dbReference type="NCBI Taxonomy" id="1776392"/>
    <lineage>
        <taxon>Bacteria</taxon>
        <taxon>Bacillati</taxon>
        <taxon>Bacillota</taxon>
        <taxon>Erysipelotrichia</taxon>
        <taxon>Erysipelotrichales</taxon>
        <taxon>Erysipelotrichaceae</taxon>
        <taxon>Massilimicrobiota</taxon>
    </lineage>
</organism>
<dbReference type="Pfam" id="PF08708">
    <property type="entry name" value="PriCT_1"/>
    <property type="match status" value="1"/>
</dbReference>
<dbReference type="AlphaFoldDB" id="A0A1Y4T2S9"/>
<feature type="domain" description="Primase C-terminal 1" evidence="1">
    <location>
        <begin position="174"/>
        <end position="239"/>
    </location>
</feature>
<dbReference type="SUPFAM" id="SSF56747">
    <property type="entry name" value="Prim-pol domain"/>
    <property type="match status" value="1"/>
</dbReference>
<accession>A0A1Y4T2S9</accession>
<comment type="caution">
    <text evidence="3">The sequence shown here is derived from an EMBL/GenBank/DDBJ whole genome shotgun (WGS) entry which is preliminary data.</text>
</comment>
<dbReference type="SMART" id="SM00942">
    <property type="entry name" value="PriCT_1"/>
    <property type="match status" value="1"/>
</dbReference>
<dbReference type="EMBL" id="NFLJ01000002">
    <property type="protein sequence ID" value="OUQ36424.1"/>
    <property type="molecule type" value="Genomic_DNA"/>
</dbReference>
<evidence type="ECO:0000313" key="4">
    <source>
        <dbReference type="Proteomes" id="UP000195305"/>
    </source>
</evidence>
<proteinExistence type="predicted"/>
<dbReference type="Pfam" id="PF09250">
    <property type="entry name" value="Prim-Pol"/>
    <property type="match status" value="1"/>
</dbReference>
<dbReference type="InterPro" id="IPR014820">
    <property type="entry name" value="PriCT_1"/>
</dbReference>
<keyword evidence="4" id="KW-1185">Reference proteome</keyword>